<dbReference type="AlphaFoldDB" id="A0A7L6AR78"/>
<dbReference type="KEGG" id="this:HZT40_08570"/>
<dbReference type="Proteomes" id="UP000510621">
    <property type="component" value="Chromosome"/>
</dbReference>
<reference evidence="2" key="1">
    <citation type="submission" date="2020-06" db="EMBL/GenBank/DDBJ databases">
        <title>Analysis procedures for assessing recovery of high quality, complete, closed genomes from Nanopore long read metagenome sequencing.</title>
        <authorList>
            <person name="Bessarab I."/>
            <person name="Arumugam K."/>
            <person name="Haryono M."/>
            <person name="Liu X."/>
            <person name="Roy S."/>
            <person name="Zuniga-Montanez R.E."/>
            <person name="Qiu G."/>
            <person name="Drautz-Moses D.I."/>
            <person name="Law Y.Y."/>
            <person name="Wuertz S."/>
            <person name="Lauro F.M."/>
            <person name="Huson D.H."/>
            <person name="Williams R.B."/>
        </authorList>
    </citation>
    <scope>NUCLEOTIDE SEQUENCE [LARGE SCALE GENOMIC DNA]</scope>
    <source>
        <strain evidence="2">SSD2</strain>
    </source>
</reference>
<feature type="compositionally biased region" description="Basic and acidic residues" evidence="1">
    <location>
        <begin position="62"/>
        <end position="81"/>
    </location>
</feature>
<protein>
    <recommendedName>
        <fullName evidence="4">DNA-binding protein</fullName>
    </recommendedName>
</protein>
<feature type="region of interest" description="Disordered" evidence="1">
    <location>
        <begin position="61"/>
        <end position="81"/>
    </location>
</feature>
<evidence type="ECO:0000313" key="3">
    <source>
        <dbReference type="Proteomes" id="UP000510621"/>
    </source>
</evidence>
<sequence length="81" mass="9537">MITPYQLNRTAAAQYCGVSVGKFDADYRPHLTEMEDGGCLYFLREDLKKLIKERFRKAATWRNEKDVTEPQPPSKDRQLHY</sequence>
<evidence type="ECO:0000256" key="1">
    <source>
        <dbReference type="SAM" id="MobiDB-lite"/>
    </source>
</evidence>
<proteinExistence type="predicted"/>
<gene>
    <name evidence="2" type="ORF">HZT40_08570</name>
</gene>
<accession>A0A7L6AR78</accession>
<dbReference type="EMBL" id="CP059265">
    <property type="protein sequence ID" value="QLQ31631.1"/>
    <property type="molecule type" value="Genomic_DNA"/>
</dbReference>
<keyword evidence="3" id="KW-1185">Reference proteome</keyword>
<organism evidence="2 3">
    <name type="scientific">Candidatus Thiothrix singaporensis</name>
    <dbReference type="NCBI Taxonomy" id="2799669"/>
    <lineage>
        <taxon>Bacteria</taxon>
        <taxon>Pseudomonadati</taxon>
        <taxon>Pseudomonadota</taxon>
        <taxon>Gammaproteobacteria</taxon>
        <taxon>Thiotrichales</taxon>
        <taxon>Thiotrichaceae</taxon>
        <taxon>Thiothrix</taxon>
    </lineage>
</organism>
<evidence type="ECO:0000313" key="2">
    <source>
        <dbReference type="EMBL" id="QLQ31631.1"/>
    </source>
</evidence>
<evidence type="ECO:0008006" key="4">
    <source>
        <dbReference type="Google" id="ProtNLM"/>
    </source>
</evidence>
<name>A0A7L6AR78_9GAMM</name>